<reference evidence="1" key="1">
    <citation type="submission" date="2014-09" db="EMBL/GenBank/DDBJ databases">
        <authorList>
            <person name="Magalhaes I.L.F."/>
            <person name="Oliveira U."/>
            <person name="Santos F.R."/>
            <person name="Vidigal T.H.D.A."/>
            <person name="Brescovit A.D."/>
            <person name="Santos A.J."/>
        </authorList>
    </citation>
    <scope>NUCLEOTIDE SEQUENCE</scope>
    <source>
        <tissue evidence="1">Shoot tissue taken approximately 20 cm above the soil surface</tissue>
    </source>
</reference>
<accession>A0A0A9FGN8</accession>
<protein>
    <submittedName>
        <fullName evidence="1">Uncharacterized protein</fullName>
    </submittedName>
</protein>
<evidence type="ECO:0000313" key="1">
    <source>
        <dbReference type="EMBL" id="JAE11497.1"/>
    </source>
</evidence>
<reference evidence="1" key="2">
    <citation type="journal article" date="2015" name="Data Brief">
        <title>Shoot transcriptome of the giant reed, Arundo donax.</title>
        <authorList>
            <person name="Barrero R.A."/>
            <person name="Guerrero F.D."/>
            <person name="Moolhuijzen P."/>
            <person name="Goolsby J.A."/>
            <person name="Tidwell J."/>
            <person name="Bellgard S.E."/>
            <person name="Bellgard M.I."/>
        </authorList>
    </citation>
    <scope>NUCLEOTIDE SEQUENCE</scope>
    <source>
        <tissue evidence="1">Shoot tissue taken approximately 20 cm above the soil surface</tissue>
    </source>
</reference>
<name>A0A0A9FGN8_ARUDO</name>
<sequence>MYKNQSSQTLSKTCNPNSILRSRSLGLLTYLCCVVSLRISWCIKQATFLLTQKMIPHISILKFWNTKNDYSYTNIEILEANYHLLYRRNKYINNGSYY</sequence>
<proteinExistence type="predicted"/>
<dbReference type="AlphaFoldDB" id="A0A0A9FGN8"/>
<dbReference type="EMBL" id="GBRH01186399">
    <property type="protein sequence ID" value="JAE11497.1"/>
    <property type="molecule type" value="Transcribed_RNA"/>
</dbReference>
<organism evidence="1">
    <name type="scientific">Arundo donax</name>
    <name type="common">Giant reed</name>
    <name type="synonym">Donax arundinaceus</name>
    <dbReference type="NCBI Taxonomy" id="35708"/>
    <lineage>
        <taxon>Eukaryota</taxon>
        <taxon>Viridiplantae</taxon>
        <taxon>Streptophyta</taxon>
        <taxon>Embryophyta</taxon>
        <taxon>Tracheophyta</taxon>
        <taxon>Spermatophyta</taxon>
        <taxon>Magnoliopsida</taxon>
        <taxon>Liliopsida</taxon>
        <taxon>Poales</taxon>
        <taxon>Poaceae</taxon>
        <taxon>PACMAD clade</taxon>
        <taxon>Arundinoideae</taxon>
        <taxon>Arundineae</taxon>
        <taxon>Arundo</taxon>
    </lineage>
</organism>